<sequence length="448" mass="51724">MHRAYSTIQSDNIKNTSRDCNFDGDGDEGTVVDGSCSGSTAVTAVRRRQGESFKLKPFPLPLLMDRRPFYQPISHKFHVIVSPIIINKELTFIISFIVMLTSSIIFFYNVSPSTPFSTYFLAKIVPSYQKSAPGVCDYSNGRWVRDDSYWVGSYNESCPFIDAGFRCRENGRRDLGYLKWRWQPHGCDLPRFNATDLMERSRNGRIVFVGDSIGRNQWESLLCMLTTAVSNQSAIYEVNGNPITKHRGYLSFRFQDYNLTIEYYRAPFLVYNGPPPENSSDKVRSAIKLDQLHGRSKQWTGANVLVFNAGHWWSEDKTTKMGFYFQEGEALNMTMDAMEAFRKSLWTWKSWATQKLDPERSNIFFRSYSPVHYRQVVKQMEYENRNVQLLNITYLTGFRKDGHPANNREPGIGDSAFQDCSHWCLPGVPDTWNELLYARLLSMGFRTK</sequence>
<dbReference type="ExpressionAtlas" id="A5B6S1">
    <property type="expression patterns" value="baseline and differential"/>
</dbReference>
<dbReference type="Pfam" id="PF14416">
    <property type="entry name" value="PMR5N"/>
    <property type="match status" value="1"/>
</dbReference>
<comment type="similarity">
    <text evidence="2">Belongs to the PC-esterase family. TBL subfamily.</text>
</comment>
<feature type="domain" description="Trichome birefringence-like C-terminal" evidence="8">
    <location>
        <begin position="378"/>
        <end position="438"/>
    </location>
</feature>
<evidence type="ECO:0000256" key="5">
    <source>
        <dbReference type="ARBA" id="ARBA00022989"/>
    </source>
</evidence>
<dbReference type="EMBL" id="AM448616">
    <property type="protein sequence ID" value="CAN61015.1"/>
    <property type="molecule type" value="Genomic_DNA"/>
</dbReference>
<evidence type="ECO:0000256" key="6">
    <source>
        <dbReference type="ARBA" id="ARBA00023136"/>
    </source>
</evidence>
<comment type="subcellular location">
    <subcellularLocation>
        <location evidence="1">Membrane</location>
        <topology evidence="1">Single-pass membrane protein</topology>
    </subcellularLocation>
</comment>
<evidence type="ECO:0000256" key="1">
    <source>
        <dbReference type="ARBA" id="ARBA00004167"/>
    </source>
</evidence>
<name>A5B6S1_VITVI</name>
<feature type="domain" description="Trichome birefringence-like C-terminal" evidence="8">
    <location>
        <begin position="189"/>
        <end position="375"/>
    </location>
</feature>
<dbReference type="PANTHER" id="PTHR32285:SF53">
    <property type="entry name" value="PROTEIN TRICHOME BIREFRINGENCE-LIKE 9"/>
    <property type="match status" value="1"/>
</dbReference>
<dbReference type="AlphaFoldDB" id="A5B6S1"/>
<dbReference type="InterPro" id="IPR029962">
    <property type="entry name" value="TBL"/>
</dbReference>
<feature type="domain" description="Trichome birefringence-like N-terminal" evidence="9">
    <location>
        <begin position="136"/>
        <end position="188"/>
    </location>
</feature>
<evidence type="ECO:0000256" key="4">
    <source>
        <dbReference type="ARBA" id="ARBA00022968"/>
    </source>
</evidence>
<keyword evidence="4" id="KW-0735">Signal-anchor</keyword>
<evidence type="ECO:0000256" key="7">
    <source>
        <dbReference type="SAM" id="Phobius"/>
    </source>
</evidence>
<proteinExistence type="inferred from homology"/>
<keyword evidence="6 7" id="KW-0472">Membrane</keyword>
<dbReference type="GO" id="GO:0016020">
    <property type="term" value="C:membrane"/>
    <property type="evidence" value="ECO:0007669"/>
    <property type="project" value="UniProtKB-SubCell"/>
</dbReference>
<dbReference type="InterPro" id="IPR025846">
    <property type="entry name" value="TBL_N"/>
</dbReference>
<gene>
    <name evidence="10" type="ORF">VITISV_036741</name>
</gene>
<evidence type="ECO:0000256" key="3">
    <source>
        <dbReference type="ARBA" id="ARBA00022692"/>
    </source>
</evidence>
<keyword evidence="3 7" id="KW-0812">Transmembrane</keyword>
<dbReference type="GO" id="GO:0016413">
    <property type="term" value="F:O-acetyltransferase activity"/>
    <property type="evidence" value="ECO:0007669"/>
    <property type="project" value="InterPro"/>
</dbReference>
<organism evidence="10">
    <name type="scientific">Vitis vinifera</name>
    <name type="common">Grape</name>
    <dbReference type="NCBI Taxonomy" id="29760"/>
    <lineage>
        <taxon>Eukaryota</taxon>
        <taxon>Viridiplantae</taxon>
        <taxon>Streptophyta</taxon>
        <taxon>Embryophyta</taxon>
        <taxon>Tracheophyta</taxon>
        <taxon>Spermatophyta</taxon>
        <taxon>Magnoliopsida</taxon>
        <taxon>eudicotyledons</taxon>
        <taxon>Gunneridae</taxon>
        <taxon>Pentapetalae</taxon>
        <taxon>rosids</taxon>
        <taxon>Vitales</taxon>
        <taxon>Vitaceae</taxon>
        <taxon>Viteae</taxon>
        <taxon>Vitis</taxon>
    </lineage>
</organism>
<reference evidence="10" key="1">
    <citation type="journal article" date="2007" name="PLoS ONE">
        <title>The first genome sequence of an elite grapevine cultivar (Pinot noir Vitis vinifera L.): coping with a highly heterozygous genome.</title>
        <authorList>
            <person name="Velasco R."/>
            <person name="Zharkikh A."/>
            <person name="Troggio M."/>
            <person name="Cartwright D.A."/>
            <person name="Cestaro A."/>
            <person name="Pruss D."/>
            <person name="Pindo M."/>
            <person name="FitzGerald L.M."/>
            <person name="Vezzulli S."/>
            <person name="Reid J."/>
            <person name="Malacarne G."/>
            <person name="Iliev D."/>
            <person name="Coppola G."/>
            <person name="Wardell B."/>
            <person name="Micheletti D."/>
            <person name="Macalma T."/>
            <person name="Facci M."/>
            <person name="Mitchell J.T."/>
            <person name="Perazzolli M."/>
            <person name="Eldredge G."/>
            <person name="Gatto P."/>
            <person name="Oyzerski R."/>
            <person name="Moretto M."/>
            <person name="Gutin N."/>
            <person name="Stefanini M."/>
            <person name="Chen Y."/>
            <person name="Segala C."/>
            <person name="Davenport C."/>
            <person name="Dematte L."/>
            <person name="Mraz A."/>
            <person name="Battilana J."/>
            <person name="Stormo K."/>
            <person name="Costa F."/>
            <person name="Tao Q."/>
            <person name="Si-Ammour A."/>
            <person name="Harkins T."/>
            <person name="Lackey A."/>
            <person name="Perbost C."/>
            <person name="Taillon B."/>
            <person name="Stella A."/>
            <person name="Solovyev V."/>
            <person name="Fawcett J.A."/>
            <person name="Sterck L."/>
            <person name="Vandepoele K."/>
            <person name="Grando S.M."/>
            <person name="Toppo S."/>
            <person name="Moser C."/>
            <person name="Lanchbury J."/>
            <person name="Bogden R."/>
            <person name="Skolnick M."/>
            <person name="Sgaramella V."/>
            <person name="Bhatnagar S.K."/>
            <person name="Fontana P."/>
            <person name="Gutin A."/>
            <person name="Van de Peer Y."/>
            <person name="Salamini F."/>
            <person name="Viola R."/>
        </authorList>
    </citation>
    <scope>NUCLEOTIDE SEQUENCE</scope>
</reference>
<evidence type="ECO:0000259" key="8">
    <source>
        <dbReference type="Pfam" id="PF13839"/>
    </source>
</evidence>
<evidence type="ECO:0000313" key="10">
    <source>
        <dbReference type="EMBL" id="CAN61015.1"/>
    </source>
</evidence>
<keyword evidence="5 7" id="KW-1133">Transmembrane helix</keyword>
<accession>A5B6S1</accession>
<feature type="transmembrane region" description="Helical" evidence="7">
    <location>
        <begin position="90"/>
        <end position="108"/>
    </location>
</feature>
<evidence type="ECO:0000259" key="9">
    <source>
        <dbReference type="Pfam" id="PF14416"/>
    </source>
</evidence>
<dbReference type="PANTHER" id="PTHR32285">
    <property type="entry name" value="PROTEIN TRICHOME BIREFRINGENCE-LIKE 9-RELATED"/>
    <property type="match status" value="1"/>
</dbReference>
<dbReference type="InterPro" id="IPR026057">
    <property type="entry name" value="TBL_C"/>
</dbReference>
<protein>
    <submittedName>
        <fullName evidence="10">Uncharacterized protein</fullName>
    </submittedName>
</protein>
<evidence type="ECO:0000256" key="2">
    <source>
        <dbReference type="ARBA" id="ARBA00007727"/>
    </source>
</evidence>
<dbReference type="Pfam" id="PF13839">
    <property type="entry name" value="PC-Esterase"/>
    <property type="match status" value="2"/>
</dbReference>